<feature type="compositionally biased region" description="Basic and acidic residues" evidence="3">
    <location>
        <begin position="576"/>
        <end position="591"/>
    </location>
</feature>
<dbReference type="GO" id="GO:0004633">
    <property type="term" value="F:phosphopantothenoylcysteine decarboxylase activity"/>
    <property type="evidence" value="ECO:0007669"/>
    <property type="project" value="TreeGrafter"/>
</dbReference>
<protein>
    <recommendedName>
        <fullName evidence="4">Flavoprotein domain-containing protein</fullName>
    </recommendedName>
</protein>
<dbReference type="GO" id="GO:0015937">
    <property type="term" value="P:coenzyme A biosynthetic process"/>
    <property type="evidence" value="ECO:0007669"/>
    <property type="project" value="UniProtKB-KW"/>
</dbReference>
<feature type="compositionally biased region" description="Polar residues" evidence="3">
    <location>
        <begin position="107"/>
        <end position="149"/>
    </location>
</feature>
<evidence type="ECO:0000313" key="6">
    <source>
        <dbReference type="Proteomes" id="UP000183365"/>
    </source>
</evidence>
<evidence type="ECO:0000256" key="3">
    <source>
        <dbReference type="SAM" id="MobiDB-lite"/>
    </source>
</evidence>
<dbReference type="EMBL" id="FQNF01000087">
    <property type="protein sequence ID" value="SGZ41225.1"/>
    <property type="molecule type" value="Genomic_DNA"/>
</dbReference>
<feature type="region of interest" description="Disordered" evidence="3">
    <location>
        <begin position="1"/>
        <end position="66"/>
    </location>
</feature>
<feature type="region of interest" description="Disordered" evidence="3">
    <location>
        <begin position="173"/>
        <end position="201"/>
    </location>
</feature>
<feature type="compositionally biased region" description="Polar residues" evidence="3">
    <location>
        <begin position="9"/>
        <end position="24"/>
    </location>
</feature>
<feature type="compositionally biased region" description="Polar residues" evidence="3">
    <location>
        <begin position="180"/>
        <end position="195"/>
    </location>
</feature>
<evidence type="ECO:0000256" key="2">
    <source>
        <dbReference type="ARBA" id="ARBA00038350"/>
    </source>
</evidence>
<dbReference type="AlphaFoldDB" id="A0A1L0CRQ4"/>
<sequence>MINKDDNVNAGSRPTLNKSGSSGRNIYGSMVRKTSEKHLYGDRSDSIDEKKKTLPLSTDRLKTNEQEQDMITLRPAKIDSQSNLSRSGSLKKDIFIKQQSNMNISVLTSTPTNQKPPTSILTNSNSSARSRAGTFKTNSDGDGSNTDSGLKTPVSAIQFQFEDKVPLRRLPHQHRGSMTPRVNSSVVPSDVSLENSGGDVHTQVHNQGLSKSNSIISNANRKVSIALPSKDRKNISSPSAAASSSDAPLSAISMNSANNSSFLSVSINDIVAQLTGKVDATSNERKASSVEIPGGFGDDNDDQGQESKSTSPLSAVSSGSGSNRKPGSQLVTIDSLIANNESESMYTKQRISEFLPKQDDGKYHILLGGTGSVASIKIPLIANKLLKYYTPDQCSVQIVLTKSALKFVRGLKISPHVKIWTDDDLSYLSNQPYKIGDPTLQVELRRWADVFVIAPLSANTLAKISNGISDNLLTNIVRGWPVSSTPLYLAPAMNTFMYIHPLTKIQLQSISELLPTVEILKPVEKVLVCGDIGMGGMREWTDICALVINRLDKMNKDEADDEDDDDYDEEEDDDDSRANMDETDDYDHSEWEMTTDVEGN</sequence>
<dbReference type="VEuPathDB" id="FungiDB:HGUI_03425"/>
<gene>
    <name evidence="5" type="ORF">HGUI_03425</name>
</gene>
<dbReference type="Proteomes" id="UP000183365">
    <property type="component" value="Unassembled WGS sequence"/>
</dbReference>
<organism evidence="5 6">
    <name type="scientific">Hanseniaspora guilliermondii</name>
    <dbReference type="NCBI Taxonomy" id="56406"/>
    <lineage>
        <taxon>Eukaryota</taxon>
        <taxon>Fungi</taxon>
        <taxon>Dikarya</taxon>
        <taxon>Ascomycota</taxon>
        <taxon>Saccharomycotina</taxon>
        <taxon>Saccharomycetes</taxon>
        <taxon>Saccharomycodales</taxon>
        <taxon>Saccharomycodaceae</taxon>
        <taxon>Hanseniaspora</taxon>
    </lineage>
</organism>
<evidence type="ECO:0000256" key="1">
    <source>
        <dbReference type="ARBA" id="ARBA00022993"/>
    </source>
</evidence>
<keyword evidence="1" id="KW-0173">Coenzyme A biosynthesis</keyword>
<dbReference type="OrthoDB" id="1532798at2759"/>
<feature type="region of interest" description="Disordered" evidence="3">
    <location>
        <begin position="279"/>
        <end position="328"/>
    </location>
</feature>
<dbReference type="InterPro" id="IPR036551">
    <property type="entry name" value="Flavin_trans-like"/>
</dbReference>
<dbReference type="PANTHER" id="PTHR14359:SF6">
    <property type="entry name" value="PHOSPHOPANTOTHENOYLCYSTEINE DECARBOXYLASE"/>
    <property type="match status" value="1"/>
</dbReference>
<accession>A0A1L0CRQ4</accession>
<feature type="compositionally biased region" description="Basic and acidic residues" evidence="3">
    <location>
        <begin position="33"/>
        <end position="52"/>
    </location>
</feature>
<name>A0A1L0CRQ4_9ASCO</name>
<dbReference type="SUPFAM" id="SSF52507">
    <property type="entry name" value="Homo-oligomeric flavin-containing Cys decarboxylases, HFCD"/>
    <property type="match status" value="1"/>
</dbReference>
<dbReference type="InterPro" id="IPR003382">
    <property type="entry name" value="Flavoprotein"/>
</dbReference>
<feature type="compositionally biased region" description="Acidic residues" evidence="3">
    <location>
        <begin position="558"/>
        <end position="575"/>
    </location>
</feature>
<feature type="region of interest" description="Disordered" evidence="3">
    <location>
        <begin position="227"/>
        <end position="246"/>
    </location>
</feature>
<feature type="domain" description="Flavoprotein" evidence="4">
    <location>
        <begin position="364"/>
        <end position="548"/>
    </location>
</feature>
<evidence type="ECO:0000313" key="5">
    <source>
        <dbReference type="EMBL" id="SGZ41225.1"/>
    </source>
</evidence>
<feature type="compositionally biased region" description="Low complexity" evidence="3">
    <location>
        <begin position="235"/>
        <end position="246"/>
    </location>
</feature>
<feature type="compositionally biased region" description="Low complexity" evidence="3">
    <location>
        <begin position="309"/>
        <end position="322"/>
    </location>
</feature>
<reference evidence="6" key="1">
    <citation type="submission" date="2016-11" db="EMBL/GenBank/DDBJ databases">
        <authorList>
            <person name="Guldener U."/>
        </authorList>
    </citation>
    <scope>NUCLEOTIDE SEQUENCE [LARGE SCALE GENOMIC DNA]</scope>
</reference>
<keyword evidence="6" id="KW-1185">Reference proteome</keyword>
<dbReference type="GO" id="GO:0010181">
    <property type="term" value="F:FMN binding"/>
    <property type="evidence" value="ECO:0007669"/>
    <property type="project" value="TreeGrafter"/>
</dbReference>
<dbReference type="Pfam" id="PF02441">
    <property type="entry name" value="Flavoprotein"/>
    <property type="match status" value="1"/>
</dbReference>
<feature type="region of interest" description="Disordered" evidence="3">
    <location>
        <begin position="555"/>
        <end position="600"/>
    </location>
</feature>
<dbReference type="Gene3D" id="3.40.50.1950">
    <property type="entry name" value="Flavin prenyltransferase-like"/>
    <property type="match status" value="1"/>
</dbReference>
<evidence type="ECO:0000259" key="4">
    <source>
        <dbReference type="Pfam" id="PF02441"/>
    </source>
</evidence>
<feature type="region of interest" description="Disordered" evidence="3">
    <location>
        <begin position="107"/>
        <end position="151"/>
    </location>
</feature>
<dbReference type="PANTHER" id="PTHR14359">
    <property type="entry name" value="HOMO-OLIGOMERIC FLAVIN CONTAINING CYS DECARBOXYLASE FAMILY"/>
    <property type="match status" value="1"/>
</dbReference>
<proteinExistence type="inferred from homology"/>
<comment type="similarity">
    <text evidence="2">Belongs to the HFCD (homooligomeric flavin containing Cys decarboxylase) superfamily.</text>
</comment>
<dbReference type="GO" id="GO:0071513">
    <property type="term" value="C:phosphopantothenoylcysteine decarboxylase complex"/>
    <property type="evidence" value="ECO:0007669"/>
    <property type="project" value="TreeGrafter"/>
</dbReference>